<dbReference type="InterPro" id="IPR016215">
    <property type="entry name" value="NTA_MOA"/>
</dbReference>
<comment type="caution">
    <text evidence="8">The sequence shown here is derived from an EMBL/GenBank/DDBJ whole genome shotgun (WGS) entry which is preliminary data.</text>
</comment>
<accession>A0A085V7Z4</accession>
<feature type="binding site" evidence="6">
    <location>
        <position position="152"/>
    </location>
    <ligand>
        <name>FMN</name>
        <dbReference type="ChEBI" id="CHEBI:58210"/>
    </ligand>
</feature>
<feature type="binding site" evidence="6">
    <location>
        <position position="100"/>
    </location>
    <ligand>
        <name>FMN</name>
        <dbReference type="ChEBI" id="CHEBI:58210"/>
    </ligand>
</feature>
<dbReference type="EMBL" id="JPQT01000103">
    <property type="protein sequence ID" value="KFE51557.1"/>
    <property type="molecule type" value="Genomic_DNA"/>
</dbReference>
<feature type="binding site" evidence="6">
    <location>
        <position position="59"/>
    </location>
    <ligand>
        <name>FMN</name>
        <dbReference type="ChEBI" id="CHEBI:58210"/>
    </ligand>
</feature>
<evidence type="ECO:0000313" key="8">
    <source>
        <dbReference type="EMBL" id="KFE51557.1"/>
    </source>
</evidence>
<feature type="domain" description="Luciferase-like" evidence="7">
    <location>
        <begin position="31"/>
        <end position="388"/>
    </location>
</feature>
<dbReference type="GO" id="GO:0004497">
    <property type="term" value="F:monooxygenase activity"/>
    <property type="evidence" value="ECO:0007669"/>
    <property type="project" value="UniProtKB-KW"/>
</dbReference>
<evidence type="ECO:0000259" key="7">
    <source>
        <dbReference type="Pfam" id="PF00296"/>
    </source>
</evidence>
<sequence>MSTAKPQIILGAFIPSAGIMGSAWRHPQAAADSFKDFSHYRWIAETLEKARFHALFFNDSLNVELDLQALARGPNSVRWDPLVLIPALALVTQRIGLIGTASTTYNEPYNIARKFASIDHLSGGRAGWNLVTSLGGGENFNLDAHVQHADRYQRAEEFYDVVSGLWDSWEDDAFVQDKVSGTWLDTDKMHVLDHHGSSFQVKGPLNAARPIQGYPVIAQAGSSDAGRALAARAGELIFTAQHTVEQGVAFYTEIKQRAVQLGRNPEHLKVLPGVSTVVGRTQAEAQAKYDRLQELLDPTSFLRTISRFTSLGFDLSELPFDEVVPLPPETFDTNTHKSRQKLVFDLIRRERPTVRQLFNKLTAGGHRILIGTPQSIADDFQQWFEAGAADGFNVMFSGLHEGISDFAEGVVPELQRRGLFRHEYQGQTLRENLGLPYIANRHAASAR</sequence>
<dbReference type="Proteomes" id="UP000028643">
    <property type="component" value="Unassembled WGS sequence"/>
</dbReference>
<dbReference type="GO" id="GO:0016705">
    <property type="term" value="F:oxidoreductase activity, acting on paired donors, with incorporation or reduction of molecular oxygen"/>
    <property type="evidence" value="ECO:0007669"/>
    <property type="project" value="InterPro"/>
</dbReference>
<feature type="binding site" evidence="6">
    <location>
        <position position="148"/>
    </location>
    <ligand>
        <name>FMN</name>
        <dbReference type="ChEBI" id="CHEBI:58210"/>
    </ligand>
</feature>
<gene>
    <name evidence="8" type="ORF">IV02_12300</name>
</gene>
<evidence type="ECO:0000256" key="5">
    <source>
        <dbReference type="ARBA" id="ARBA00033748"/>
    </source>
</evidence>
<feature type="binding site" evidence="6">
    <location>
        <position position="223"/>
    </location>
    <ligand>
        <name>FMN</name>
        <dbReference type="ChEBI" id="CHEBI:58210"/>
    </ligand>
</feature>
<protein>
    <submittedName>
        <fullName evidence="8">Nitrilotriacetate monooxygenase</fullName>
    </submittedName>
</protein>
<keyword evidence="3" id="KW-0560">Oxidoreductase</keyword>
<dbReference type="Gene3D" id="3.20.20.30">
    <property type="entry name" value="Luciferase-like domain"/>
    <property type="match status" value="1"/>
</dbReference>
<dbReference type="PANTHER" id="PTHR30011">
    <property type="entry name" value="ALKANESULFONATE MONOOXYGENASE-RELATED"/>
    <property type="match status" value="1"/>
</dbReference>
<dbReference type="PANTHER" id="PTHR30011:SF16">
    <property type="entry name" value="C2H2 FINGER DOMAIN TRANSCRIPTION FACTOR (EUROFUNG)-RELATED"/>
    <property type="match status" value="1"/>
</dbReference>
<proteinExistence type="inferred from homology"/>
<dbReference type="PATRIC" id="fig|317.174.peg.2528"/>
<dbReference type="RefSeq" id="WP_047575053.1">
    <property type="nucleotide sequence ID" value="NZ_JPQT01000103.1"/>
</dbReference>
<dbReference type="SUPFAM" id="SSF51679">
    <property type="entry name" value="Bacterial luciferase-like"/>
    <property type="match status" value="1"/>
</dbReference>
<dbReference type="InterPro" id="IPR051260">
    <property type="entry name" value="Diverse_substr_monoxygenases"/>
</dbReference>
<evidence type="ECO:0000256" key="6">
    <source>
        <dbReference type="PIRSR" id="PIRSR000337-1"/>
    </source>
</evidence>
<dbReference type="CDD" id="cd01095">
    <property type="entry name" value="Nitrilotriacetate_monoxgenase"/>
    <property type="match status" value="1"/>
</dbReference>
<keyword evidence="1 6" id="KW-0285">Flavoprotein</keyword>
<reference evidence="8 9" key="1">
    <citation type="submission" date="2014-07" db="EMBL/GenBank/DDBJ databases">
        <title>Draft Genome Sequences of Environmental Pseudomonas syringae strains.</title>
        <authorList>
            <person name="Baltrus D.A."/>
            <person name="Berge O."/>
            <person name="Morris C."/>
        </authorList>
    </citation>
    <scope>NUCLEOTIDE SEQUENCE [LARGE SCALE GENOMIC DNA]</scope>
    <source>
        <strain evidence="8 9">CEB003</strain>
    </source>
</reference>
<evidence type="ECO:0000256" key="2">
    <source>
        <dbReference type="ARBA" id="ARBA00022643"/>
    </source>
</evidence>
<evidence type="ECO:0000313" key="9">
    <source>
        <dbReference type="Proteomes" id="UP000028643"/>
    </source>
</evidence>
<dbReference type="Pfam" id="PF00296">
    <property type="entry name" value="Bac_luciferase"/>
    <property type="match status" value="1"/>
</dbReference>
<keyword evidence="4 8" id="KW-0503">Monooxygenase</keyword>
<dbReference type="NCBIfam" id="TIGR03860">
    <property type="entry name" value="FMN_nitrolo"/>
    <property type="match status" value="1"/>
</dbReference>
<dbReference type="InterPro" id="IPR011251">
    <property type="entry name" value="Luciferase-like_dom"/>
</dbReference>
<name>A0A085V7Z4_PSESX</name>
<dbReference type="InterPro" id="IPR036661">
    <property type="entry name" value="Luciferase-like_sf"/>
</dbReference>
<evidence type="ECO:0000256" key="3">
    <source>
        <dbReference type="ARBA" id="ARBA00023002"/>
    </source>
</evidence>
<evidence type="ECO:0000256" key="1">
    <source>
        <dbReference type="ARBA" id="ARBA00022630"/>
    </source>
</evidence>
<feature type="binding site" evidence="6">
    <location>
        <position position="222"/>
    </location>
    <ligand>
        <name>FMN</name>
        <dbReference type="ChEBI" id="CHEBI:58210"/>
    </ligand>
</feature>
<organism evidence="8 9">
    <name type="scientific">Pseudomonas syringae</name>
    <dbReference type="NCBI Taxonomy" id="317"/>
    <lineage>
        <taxon>Bacteria</taxon>
        <taxon>Pseudomonadati</taxon>
        <taxon>Pseudomonadota</taxon>
        <taxon>Gammaproteobacteria</taxon>
        <taxon>Pseudomonadales</taxon>
        <taxon>Pseudomonadaceae</taxon>
        <taxon>Pseudomonas</taxon>
    </lineage>
</organism>
<comment type="similarity">
    <text evidence="5">Belongs to the NtaA/SnaA/DszA monooxygenase family.</text>
</comment>
<keyword evidence="2 6" id="KW-0288">FMN</keyword>
<dbReference type="AlphaFoldDB" id="A0A085V7Z4"/>
<evidence type="ECO:0000256" key="4">
    <source>
        <dbReference type="ARBA" id="ARBA00023033"/>
    </source>
</evidence>
<dbReference type="PIRSF" id="PIRSF000337">
    <property type="entry name" value="NTA_MOA"/>
    <property type="match status" value="1"/>
</dbReference>